<feature type="signal peptide" evidence="2">
    <location>
        <begin position="1"/>
        <end position="21"/>
    </location>
</feature>
<dbReference type="Pfam" id="PF10988">
    <property type="entry name" value="DUF2807"/>
    <property type="match status" value="1"/>
</dbReference>
<evidence type="ECO:0000256" key="1">
    <source>
        <dbReference type="SAM" id="MobiDB-lite"/>
    </source>
</evidence>
<dbReference type="Gene3D" id="2.160.20.120">
    <property type="match status" value="1"/>
</dbReference>
<dbReference type="InterPro" id="IPR021255">
    <property type="entry name" value="DUF2807"/>
</dbReference>
<evidence type="ECO:0000259" key="3">
    <source>
        <dbReference type="Pfam" id="PF10988"/>
    </source>
</evidence>
<sequence length="241" mass="24885">MKPIKSIALVALLLSTTLSCAQWGKWKKIKGNGEITTITRSTSSYDGLKAAGPMDFKLVPGNEGEISIKGDSNLMEYIKTEVKDNKLVVKVKDGINLKPTKTIIITIPYKDISFVSLAGSGDVNNEGTINVDDFKVALAGSGDVVLNISTGSTDSSLAGSGDIVLKGSTNNLDTKVAGSGDFDGSRLESTNVNAAVSGSGDISVVCNGKLKARVSGSGDISYSGKPTSKDTKVSGSGDISN</sequence>
<dbReference type="InterPro" id="IPR018247">
    <property type="entry name" value="EF_Hand_1_Ca_BS"/>
</dbReference>
<dbReference type="EMBL" id="JAIUJS010000006">
    <property type="protein sequence ID" value="MCA0153832.1"/>
    <property type="molecule type" value="Genomic_DNA"/>
</dbReference>
<evidence type="ECO:0000313" key="5">
    <source>
        <dbReference type="Proteomes" id="UP001198402"/>
    </source>
</evidence>
<feature type="chain" id="PRO_5047409589" evidence="2">
    <location>
        <begin position="22"/>
        <end position="241"/>
    </location>
</feature>
<evidence type="ECO:0000256" key="2">
    <source>
        <dbReference type="SAM" id="SignalP"/>
    </source>
</evidence>
<organism evidence="4 5">
    <name type="scientific">Winogradskyella vincentii</name>
    <dbReference type="NCBI Taxonomy" id="2877122"/>
    <lineage>
        <taxon>Bacteria</taxon>
        <taxon>Pseudomonadati</taxon>
        <taxon>Bacteroidota</taxon>
        <taxon>Flavobacteriia</taxon>
        <taxon>Flavobacteriales</taxon>
        <taxon>Flavobacteriaceae</taxon>
        <taxon>Winogradskyella</taxon>
    </lineage>
</organism>
<dbReference type="Proteomes" id="UP001198402">
    <property type="component" value="Unassembled WGS sequence"/>
</dbReference>
<gene>
    <name evidence="4" type="ORF">LBV24_11430</name>
</gene>
<dbReference type="PROSITE" id="PS00018">
    <property type="entry name" value="EF_HAND_1"/>
    <property type="match status" value="1"/>
</dbReference>
<accession>A0ABS7Y1R5</accession>
<keyword evidence="2" id="KW-0732">Signal</keyword>
<reference evidence="5" key="1">
    <citation type="submission" date="2023-07" db="EMBL/GenBank/DDBJ databases">
        <authorList>
            <person name="Yue Y."/>
        </authorList>
    </citation>
    <scope>NUCLEOTIDE SEQUENCE [LARGE SCALE GENOMIC DNA]</scope>
    <source>
        <strain evidence="5">2Y89</strain>
    </source>
</reference>
<dbReference type="PANTHER" id="PTHR39200">
    <property type="entry name" value="HYPOTHETICAL EXPORTED PROTEIN"/>
    <property type="match status" value="1"/>
</dbReference>
<comment type="caution">
    <text evidence="4">The sequence shown here is derived from an EMBL/GenBank/DDBJ whole genome shotgun (WGS) entry which is preliminary data.</text>
</comment>
<feature type="region of interest" description="Disordered" evidence="1">
    <location>
        <begin position="216"/>
        <end position="241"/>
    </location>
</feature>
<feature type="domain" description="Putative auto-transporter adhesin head GIN" evidence="3">
    <location>
        <begin position="45"/>
        <end position="226"/>
    </location>
</feature>
<dbReference type="PROSITE" id="PS51257">
    <property type="entry name" value="PROKAR_LIPOPROTEIN"/>
    <property type="match status" value="1"/>
</dbReference>
<proteinExistence type="predicted"/>
<keyword evidence="5" id="KW-1185">Reference proteome</keyword>
<protein>
    <submittedName>
        <fullName evidence="4">DUF2807 domain-containing protein</fullName>
    </submittedName>
</protein>
<evidence type="ECO:0000313" key="4">
    <source>
        <dbReference type="EMBL" id="MCA0153832.1"/>
    </source>
</evidence>
<name>A0ABS7Y1R5_9FLAO</name>
<dbReference type="RefSeq" id="WP_224478790.1">
    <property type="nucleotide sequence ID" value="NZ_JAIUJS010000006.1"/>
</dbReference>
<dbReference type="PANTHER" id="PTHR39200:SF1">
    <property type="entry name" value="AUTO-TRANSPORTER ADHESIN HEAD GIN DOMAIN-CONTAINING PROTEIN-RELATED"/>
    <property type="match status" value="1"/>
</dbReference>